<dbReference type="EMBL" id="QLLL01000002">
    <property type="protein sequence ID" value="RAJ08783.1"/>
    <property type="molecule type" value="Genomic_DNA"/>
</dbReference>
<dbReference type="RefSeq" id="WP_148707229.1">
    <property type="nucleotide sequence ID" value="NZ_QLLL01000002.1"/>
</dbReference>
<name>A0A327QZC0_9BACT</name>
<protein>
    <submittedName>
        <fullName evidence="1">Uncharacterized protein</fullName>
    </submittedName>
</protein>
<organism evidence="1 2">
    <name type="scientific">Chitinophaga skermanii</name>
    <dbReference type="NCBI Taxonomy" id="331697"/>
    <lineage>
        <taxon>Bacteria</taxon>
        <taxon>Pseudomonadati</taxon>
        <taxon>Bacteroidota</taxon>
        <taxon>Chitinophagia</taxon>
        <taxon>Chitinophagales</taxon>
        <taxon>Chitinophagaceae</taxon>
        <taxon>Chitinophaga</taxon>
    </lineage>
</organism>
<dbReference type="AlphaFoldDB" id="A0A327QZC0"/>
<dbReference type="Proteomes" id="UP000249547">
    <property type="component" value="Unassembled WGS sequence"/>
</dbReference>
<accession>A0A327QZC0</accession>
<comment type="caution">
    <text evidence="1">The sequence shown here is derived from an EMBL/GenBank/DDBJ whole genome shotgun (WGS) entry which is preliminary data.</text>
</comment>
<reference evidence="1 2" key="1">
    <citation type="submission" date="2018-06" db="EMBL/GenBank/DDBJ databases">
        <title>Genomic Encyclopedia of Archaeal and Bacterial Type Strains, Phase II (KMG-II): from individual species to whole genera.</title>
        <authorList>
            <person name="Goeker M."/>
        </authorList>
    </citation>
    <scope>NUCLEOTIDE SEQUENCE [LARGE SCALE GENOMIC DNA]</scope>
    <source>
        <strain evidence="1 2">DSM 23857</strain>
    </source>
</reference>
<proteinExistence type="predicted"/>
<gene>
    <name evidence="1" type="ORF">LX64_01437</name>
</gene>
<evidence type="ECO:0000313" key="1">
    <source>
        <dbReference type="EMBL" id="RAJ08783.1"/>
    </source>
</evidence>
<sequence length="93" mass="10225">MSISVMGDAAVNCGLMRQTETHLYGSSHLDGIHGYRMDSYRNYLSKNGFTNALSFDGSDSALLIRDKTILIQNGDGKDKYTDSGITFRVPVSK</sequence>
<keyword evidence="2" id="KW-1185">Reference proteome</keyword>
<evidence type="ECO:0000313" key="2">
    <source>
        <dbReference type="Proteomes" id="UP000249547"/>
    </source>
</evidence>